<comment type="caution">
    <text evidence="10">The sequence shown here is derived from an EMBL/GenBank/DDBJ whole genome shotgun (WGS) entry which is preliminary data.</text>
</comment>
<dbReference type="InterPro" id="IPR013786">
    <property type="entry name" value="AcylCoA_DH/ox_N"/>
</dbReference>
<comment type="cofactor">
    <cofactor evidence="1 6">
        <name>FAD</name>
        <dbReference type="ChEBI" id="CHEBI:57692"/>
    </cofactor>
</comment>
<dbReference type="InterPro" id="IPR006091">
    <property type="entry name" value="Acyl-CoA_Oxase/DH_mid-dom"/>
</dbReference>
<dbReference type="Gene3D" id="1.20.140.10">
    <property type="entry name" value="Butyryl-CoA Dehydrogenase, subunit A, domain 3"/>
    <property type="match status" value="1"/>
</dbReference>
<feature type="domain" description="Acyl-CoA oxidase/dehydrogenase middle" evidence="8">
    <location>
        <begin position="124"/>
        <end position="221"/>
    </location>
</feature>
<dbReference type="PANTHER" id="PTHR43292:SF3">
    <property type="entry name" value="ACYL-COA DEHYDROGENASE FADE29"/>
    <property type="match status" value="1"/>
</dbReference>
<evidence type="ECO:0000313" key="10">
    <source>
        <dbReference type="EMBL" id="MFC6885438.1"/>
    </source>
</evidence>
<name>A0ABW2CUF4_9ACTN</name>
<dbReference type="EMBL" id="JBHSXS010000037">
    <property type="protein sequence ID" value="MFC6885438.1"/>
    <property type="molecule type" value="Genomic_DNA"/>
</dbReference>
<evidence type="ECO:0000256" key="2">
    <source>
        <dbReference type="ARBA" id="ARBA00009347"/>
    </source>
</evidence>
<dbReference type="Pfam" id="PF02770">
    <property type="entry name" value="Acyl-CoA_dh_M"/>
    <property type="match status" value="1"/>
</dbReference>
<evidence type="ECO:0000256" key="6">
    <source>
        <dbReference type="RuleBase" id="RU362125"/>
    </source>
</evidence>
<dbReference type="Gene3D" id="1.10.540.10">
    <property type="entry name" value="Acyl-CoA dehydrogenase/oxidase, N-terminal domain"/>
    <property type="match status" value="1"/>
</dbReference>
<dbReference type="RefSeq" id="WP_160819511.1">
    <property type="nucleotide sequence ID" value="NZ_JBHSXE010000001.1"/>
</dbReference>
<dbReference type="Pfam" id="PF00441">
    <property type="entry name" value="Acyl-CoA_dh_1"/>
    <property type="match status" value="1"/>
</dbReference>
<gene>
    <name evidence="10" type="ORF">ACFQKB_37160</name>
</gene>
<dbReference type="InterPro" id="IPR037069">
    <property type="entry name" value="AcylCoA_DH/ox_N_sf"/>
</dbReference>
<comment type="similarity">
    <text evidence="2 6">Belongs to the acyl-CoA dehydrogenase family.</text>
</comment>
<dbReference type="Pfam" id="PF02771">
    <property type="entry name" value="Acyl-CoA_dh_N"/>
    <property type="match status" value="1"/>
</dbReference>
<dbReference type="InterPro" id="IPR009100">
    <property type="entry name" value="AcylCoA_DH/oxidase_NM_dom_sf"/>
</dbReference>
<keyword evidence="11" id="KW-1185">Reference proteome</keyword>
<keyword evidence="5 6" id="KW-0560">Oxidoreductase</keyword>
<dbReference type="PANTHER" id="PTHR43292">
    <property type="entry name" value="ACYL-COA DEHYDROGENASE"/>
    <property type="match status" value="1"/>
</dbReference>
<dbReference type="InterPro" id="IPR036250">
    <property type="entry name" value="AcylCo_DH-like_C"/>
</dbReference>
<evidence type="ECO:0000259" key="7">
    <source>
        <dbReference type="Pfam" id="PF00441"/>
    </source>
</evidence>
<evidence type="ECO:0000256" key="1">
    <source>
        <dbReference type="ARBA" id="ARBA00001974"/>
    </source>
</evidence>
<dbReference type="SUPFAM" id="SSF47203">
    <property type="entry name" value="Acyl-CoA dehydrogenase C-terminal domain-like"/>
    <property type="match status" value="1"/>
</dbReference>
<feature type="domain" description="Acyl-CoA dehydrogenase/oxidase N-terminal" evidence="9">
    <location>
        <begin position="8"/>
        <end position="118"/>
    </location>
</feature>
<proteinExistence type="inferred from homology"/>
<evidence type="ECO:0000256" key="5">
    <source>
        <dbReference type="ARBA" id="ARBA00023002"/>
    </source>
</evidence>
<dbReference type="InterPro" id="IPR009075">
    <property type="entry name" value="AcylCo_DH/oxidase_C"/>
</dbReference>
<evidence type="ECO:0000259" key="8">
    <source>
        <dbReference type="Pfam" id="PF02770"/>
    </source>
</evidence>
<dbReference type="Gene3D" id="2.40.110.10">
    <property type="entry name" value="Butyryl-CoA Dehydrogenase, subunit A, domain 2"/>
    <property type="match status" value="1"/>
</dbReference>
<feature type="domain" description="Acyl-CoA dehydrogenase/oxidase C-terminal" evidence="7">
    <location>
        <begin position="233"/>
        <end position="372"/>
    </location>
</feature>
<evidence type="ECO:0000256" key="3">
    <source>
        <dbReference type="ARBA" id="ARBA00022630"/>
    </source>
</evidence>
<keyword evidence="4 6" id="KW-0274">FAD</keyword>
<dbReference type="Proteomes" id="UP001596380">
    <property type="component" value="Unassembled WGS sequence"/>
</dbReference>
<dbReference type="InterPro" id="IPR046373">
    <property type="entry name" value="Acyl-CoA_Oxase/DH_mid-dom_sf"/>
</dbReference>
<evidence type="ECO:0000259" key="9">
    <source>
        <dbReference type="Pfam" id="PF02771"/>
    </source>
</evidence>
<evidence type="ECO:0000313" key="11">
    <source>
        <dbReference type="Proteomes" id="UP001596380"/>
    </source>
</evidence>
<evidence type="ECO:0000256" key="4">
    <source>
        <dbReference type="ARBA" id="ARBA00022827"/>
    </source>
</evidence>
<accession>A0ABW2CUF4</accession>
<organism evidence="10 11">
    <name type="scientific">Actinomadura yumaensis</name>
    <dbReference type="NCBI Taxonomy" id="111807"/>
    <lineage>
        <taxon>Bacteria</taxon>
        <taxon>Bacillati</taxon>
        <taxon>Actinomycetota</taxon>
        <taxon>Actinomycetes</taxon>
        <taxon>Streptosporangiales</taxon>
        <taxon>Thermomonosporaceae</taxon>
        <taxon>Actinomadura</taxon>
    </lineage>
</organism>
<keyword evidence="3 6" id="KW-0285">Flavoprotein</keyword>
<sequence length="376" mass="41403">MDLTFSPRRRAFRAEVRAWLAEHVPAAPLPSMDTAEGFERHRAWERELADARLAAVSWPREYGGRGADLIDWLIFEEEYWASGAPGRVSQNGIFLLAPTLMAYGTPEQKARHLPRMVRADDVWAQAWSEPEAGSDLAALRATAAPDPSGDGGWRLNGQKTWSSRAAYADWCFGLFRTDPDSERHRGLTYFMLPLDSEGVTVRPIAQLDGEHGFAEIFFDDVRVPPDGVLGGIGQGWKVAMATTSSERGLTLRSPGRFMATADRLLDLARGSADPSLRDAAVQAWTDSEAYRLHTFRAAARLAEGVELGADSSLMKVFWSELDLRMHELALDLLGPGAPVAGPWLDGYLFALAGPIYAGTNEIQRNIIAERVLGLPR</sequence>
<protein>
    <submittedName>
        <fullName evidence="10">Acyl-CoA dehydrogenase family protein</fullName>
    </submittedName>
</protein>
<reference evidence="11" key="1">
    <citation type="journal article" date="2019" name="Int. J. Syst. Evol. Microbiol.">
        <title>The Global Catalogue of Microorganisms (GCM) 10K type strain sequencing project: providing services to taxonomists for standard genome sequencing and annotation.</title>
        <authorList>
            <consortium name="The Broad Institute Genomics Platform"/>
            <consortium name="The Broad Institute Genome Sequencing Center for Infectious Disease"/>
            <person name="Wu L."/>
            <person name="Ma J."/>
        </authorList>
    </citation>
    <scope>NUCLEOTIDE SEQUENCE [LARGE SCALE GENOMIC DNA]</scope>
    <source>
        <strain evidence="11">JCM 3369</strain>
    </source>
</reference>
<dbReference type="SUPFAM" id="SSF56645">
    <property type="entry name" value="Acyl-CoA dehydrogenase NM domain-like"/>
    <property type="match status" value="1"/>
</dbReference>
<dbReference type="InterPro" id="IPR052161">
    <property type="entry name" value="Mycobact_Acyl-CoA_DH"/>
</dbReference>